<dbReference type="PROSITE" id="PS50958">
    <property type="entry name" value="SMB_2"/>
    <property type="match status" value="1"/>
</dbReference>
<dbReference type="AlphaFoldDB" id="A0A7M7N6V5"/>
<dbReference type="PRINTS" id="PR02001">
    <property type="entry name" value="GCR1CAMPR"/>
</dbReference>
<sequence length="890" mass="100198">MNSFSSSIARSIWIVSILLLSQSDVSVTELGFRMNIEVYTPGNYTDNMTASSSSRDNTFISSSAENMDSYQYADNTCFNESCFDGEETLCRCDDMCQFFGDCCPDYPVLISNGTRSNETGSNETLSNEALSKKTLLDIGVWECIVDTFLPLFYPELGHGYRMIARCPSGWSLEEDVKRNCEEVSPNATIDVLYIYNNIYFRNLGCATCHGYTESSLTAVVISADQQCWWGYEYTLACMTPMPTLQSNVSMNISGCDIDMHIVQTIPKPRLCLVNTTGSCPNGTNEEIARECQYYYKPFISEGVVGKHPACSNCSGGSMMCIDERKGTTFSILEVFHFDYADLIRQCIEGFELDDNGNCAPISSDWPVCHSKNVGVKQSNGTVECLEEMFCFREVTIDNITTSLILPLPCLVRSSTDVVNNTITFNLIYTDDMNPSLDIIQRDIIHQLQTPSRDDCKDIVISASQSCYVEDNPGNITYRCPEEMFVGQYLDFTASLINNESLIFFNGTYIRPKWWSNITNMQFSSATVSSEYQFVVCGTEIALQTCSFFTVSNDSIEWDYQENQSVILYQGQMYDTEDILIHPDGSISICYIDQVTPISRRTLIILGHVLFAVSSVCLFATLITYIAFSTLRNRQGVSIMNFIVALFLGQILIQYVSISVSQFRIPCIVVAALSHFFFLASFVWTTILAWDLSRSFAASKMKSFSSSSFGRKMVSFLVIAWGTPLVFVLITLVLQFGGFQNGPFLEYDSNTCWLTKLSSIVMFFVPMSVCLLSNLVFFIITVHGVHSTKKTTSVLKSGQESQFKQLAVELRIYVKISALLGFAWLFGFLAMVIDVPFMDYLFIIVISLQGVFIFISFGTNKRVKKLWRTSSQNSWMWTTQAVSERVFKRSL</sequence>
<keyword evidence="3 6" id="KW-1133">Transmembrane helix</keyword>
<dbReference type="GeneID" id="753861"/>
<dbReference type="InParanoid" id="A0A7M7N6V5"/>
<dbReference type="PROSITE" id="PS50261">
    <property type="entry name" value="G_PROTEIN_RECEP_F2_4"/>
    <property type="match status" value="1"/>
</dbReference>
<feature type="domain" description="G-protein coupled receptors family 2 profile 2" evidence="8">
    <location>
        <begin position="602"/>
        <end position="860"/>
    </location>
</feature>
<accession>A0A7M7N6V5</accession>
<evidence type="ECO:0000313" key="10">
    <source>
        <dbReference type="EnsemblMetazoa" id="XP_030831350"/>
    </source>
</evidence>
<dbReference type="Proteomes" id="UP000007110">
    <property type="component" value="Unassembled WGS sequence"/>
</dbReference>
<keyword evidence="11" id="KW-1185">Reference proteome</keyword>
<feature type="transmembrane region" description="Helical" evidence="6">
    <location>
        <begin position="638"/>
        <end position="656"/>
    </location>
</feature>
<dbReference type="InterPro" id="IPR001212">
    <property type="entry name" value="Somatomedin_B_dom"/>
</dbReference>
<evidence type="ECO:0000256" key="5">
    <source>
        <dbReference type="ARBA" id="ARBA00023157"/>
    </source>
</evidence>
<dbReference type="PANTHER" id="PTHR45902:SF1">
    <property type="entry name" value="LATROPHILIN RECEPTOR-LIKE PROTEIN A"/>
    <property type="match status" value="1"/>
</dbReference>
<evidence type="ECO:0000256" key="6">
    <source>
        <dbReference type="SAM" id="Phobius"/>
    </source>
</evidence>
<evidence type="ECO:0000256" key="3">
    <source>
        <dbReference type="ARBA" id="ARBA00022989"/>
    </source>
</evidence>
<evidence type="ECO:0000256" key="7">
    <source>
        <dbReference type="SAM" id="SignalP"/>
    </source>
</evidence>
<feature type="transmembrane region" description="Helical" evidence="6">
    <location>
        <begin position="662"/>
        <end position="691"/>
    </location>
</feature>
<dbReference type="InterPro" id="IPR017981">
    <property type="entry name" value="GPCR_2-like_7TM"/>
</dbReference>
<dbReference type="GO" id="GO:0004930">
    <property type="term" value="F:G protein-coupled receptor activity"/>
    <property type="evidence" value="ECO:0007669"/>
    <property type="project" value="InterPro"/>
</dbReference>
<dbReference type="InterPro" id="IPR053231">
    <property type="entry name" value="GPCR_LN-TM7"/>
</dbReference>
<evidence type="ECO:0000256" key="2">
    <source>
        <dbReference type="ARBA" id="ARBA00022692"/>
    </source>
</evidence>
<evidence type="ECO:0008006" key="12">
    <source>
        <dbReference type="Google" id="ProtNLM"/>
    </source>
</evidence>
<dbReference type="Pfam" id="PF01033">
    <property type="entry name" value="Somatomedin_B"/>
    <property type="match status" value="1"/>
</dbReference>
<keyword evidence="7" id="KW-0732">Signal</keyword>
<feature type="signal peptide" evidence="7">
    <location>
        <begin position="1"/>
        <end position="23"/>
    </location>
</feature>
<feature type="transmembrane region" description="Helical" evidence="6">
    <location>
        <begin position="602"/>
        <end position="626"/>
    </location>
</feature>
<organism evidence="10 11">
    <name type="scientific">Strongylocentrotus purpuratus</name>
    <name type="common">Purple sea urchin</name>
    <dbReference type="NCBI Taxonomy" id="7668"/>
    <lineage>
        <taxon>Eukaryota</taxon>
        <taxon>Metazoa</taxon>
        <taxon>Echinodermata</taxon>
        <taxon>Eleutherozoa</taxon>
        <taxon>Echinozoa</taxon>
        <taxon>Echinoidea</taxon>
        <taxon>Euechinoidea</taxon>
        <taxon>Echinacea</taxon>
        <taxon>Camarodonta</taxon>
        <taxon>Echinidea</taxon>
        <taxon>Strongylocentrotidae</taxon>
        <taxon>Strongylocentrotus</taxon>
    </lineage>
</organism>
<reference evidence="11" key="1">
    <citation type="submission" date="2015-02" db="EMBL/GenBank/DDBJ databases">
        <title>Genome sequencing for Strongylocentrotus purpuratus.</title>
        <authorList>
            <person name="Murali S."/>
            <person name="Liu Y."/>
            <person name="Vee V."/>
            <person name="English A."/>
            <person name="Wang M."/>
            <person name="Skinner E."/>
            <person name="Han Y."/>
            <person name="Muzny D.M."/>
            <person name="Worley K.C."/>
            <person name="Gibbs R.A."/>
        </authorList>
    </citation>
    <scope>NUCLEOTIDE SEQUENCE</scope>
</reference>
<dbReference type="Pfam" id="PF00002">
    <property type="entry name" value="7tm_2"/>
    <property type="match status" value="1"/>
</dbReference>
<dbReference type="InterPro" id="IPR000832">
    <property type="entry name" value="GPCR_2_secretin-like"/>
</dbReference>
<protein>
    <recommendedName>
        <fullName evidence="12">G-protein coupled receptors family 2 profile 2 domain-containing protein</fullName>
    </recommendedName>
</protein>
<feature type="transmembrane region" description="Helical" evidence="6">
    <location>
        <begin position="712"/>
        <end position="736"/>
    </location>
</feature>
<reference evidence="10" key="2">
    <citation type="submission" date="2021-01" db="UniProtKB">
        <authorList>
            <consortium name="EnsemblMetazoa"/>
        </authorList>
    </citation>
    <scope>IDENTIFICATION</scope>
</reference>
<feature type="transmembrane region" description="Helical" evidence="6">
    <location>
        <begin position="811"/>
        <end position="832"/>
    </location>
</feature>
<evidence type="ECO:0000256" key="1">
    <source>
        <dbReference type="ARBA" id="ARBA00004141"/>
    </source>
</evidence>
<dbReference type="EnsemblMetazoa" id="XM_030975490">
    <property type="protein sequence ID" value="XP_030831350"/>
    <property type="gene ID" value="LOC753861"/>
</dbReference>
<dbReference type="OrthoDB" id="6134459at2759"/>
<feature type="domain" description="SMB" evidence="9">
    <location>
        <begin position="73"/>
        <end position="114"/>
    </location>
</feature>
<dbReference type="RefSeq" id="XP_030831350.1">
    <property type="nucleotide sequence ID" value="XM_030975490.1"/>
</dbReference>
<dbReference type="InterPro" id="IPR022343">
    <property type="entry name" value="GCR1-cAMP_receptor"/>
</dbReference>
<proteinExistence type="predicted"/>
<evidence type="ECO:0000313" key="11">
    <source>
        <dbReference type="Proteomes" id="UP000007110"/>
    </source>
</evidence>
<feature type="transmembrane region" description="Helical" evidence="6">
    <location>
        <begin position="756"/>
        <end position="779"/>
    </location>
</feature>
<dbReference type="Gene3D" id="1.20.1070.10">
    <property type="entry name" value="Rhodopsin 7-helix transmembrane proteins"/>
    <property type="match status" value="1"/>
</dbReference>
<feature type="chain" id="PRO_5029617009" description="G-protein coupled receptors family 2 profile 2 domain-containing protein" evidence="7">
    <location>
        <begin position="24"/>
        <end position="890"/>
    </location>
</feature>
<dbReference type="GO" id="GO:0016020">
    <property type="term" value="C:membrane"/>
    <property type="evidence" value="ECO:0007669"/>
    <property type="project" value="UniProtKB-SubCell"/>
</dbReference>
<keyword evidence="5" id="KW-1015">Disulfide bond</keyword>
<dbReference type="PANTHER" id="PTHR45902">
    <property type="entry name" value="LATROPHILIN RECEPTOR-LIKE PROTEIN A"/>
    <property type="match status" value="1"/>
</dbReference>
<keyword evidence="4 6" id="KW-0472">Membrane</keyword>
<dbReference type="CDD" id="cd15039">
    <property type="entry name" value="7tmB3_Methuselah-like"/>
    <property type="match status" value="1"/>
</dbReference>
<evidence type="ECO:0000259" key="9">
    <source>
        <dbReference type="PROSITE" id="PS50958"/>
    </source>
</evidence>
<dbReference type="OMA" id="HEDPDNN"/>
<name>A0A7M7N6V5_STRPU</name>
<dbReference type="KEGG" id="spu:753861"/>
<evidence type="ECO:0000256" key="4">
    <source>
        <dbReference type="ARBA" id="ARBA00023136"/>
    </source>
</evidence>
<keyword evidence="2 6" id="KW-0812">Transmembrane</keyword>
<feature type="transmembrane region" description="Helical" evidence="6">
    <location>
        <begin position="838"/>
        <end position="857"/>
    </location>
</feature>
<comment type="subcellular location">
    <subcellularLocation>
        <location evidence="1">Membrane</location>
        <topology evidence="1">Multi-pass membrane protein</topology>
    </subcellularLocation>
</comment>
<evidence type="ECO:0000259" key="8">
    <source>
        <dbReference type="PROSITE" id="PS50261"/>
    </source>
</evidence>
<dbReference type="GO" id="GO:0007166">
    <property type="term" value="P:cell surface receptor signaling pathway"/>
    <property type="evidence" value="ECO:0007669"/>
    <property type="project" value="InterPro"/>
</dbReference>